<proteinExistence type="predicted"/>
<dbReference type="PANTHER" id="PTHR30441">
    <property type="entry name" value="DUF748 DOMAIN-CONTAINING PROTEIN"/>
    <property type="match status" value="1"/>
</dbReference>
<gene>
    <name evidence="1" type="ORF">FHX64_000521</name>
</gene>
<dbReference type="GO" id="GO:0090313">
    <property type="term" value="P:regulation of protein targeting to membrane"/>
    <property type="evidence" value="ECO:0007669"/>
    <property type="project" value="TreeGrafter"/>
</dbReference>
<dbReference type="Pfam" id="PF05359">
    <property type="entry name" value="DUF748"/>
    <property type="match status" value="1"/>
</dbReference>
<evidence type="ECO:0000313" key="1">
    <source>
        <dbReference type="EMBL" id="MBB3186358.1"/>
    </source>
</evidence>
<dbReference type="InterPro" id="IPR052894">
    <property type="entry name" value="AsmA-related"/>
</dbReference>
<dbReference type="AlphaFoldDB" id="A0A7W5DQB2"/>
<evidence type="ECO:0008006" key="3">
    <source>
        <dbReference type="Google" id="ProtNLM"/>
    </source>
</evidence>
<dbReference type="PANTHER" id="PTHR30441:SF8">
    <property type="entry name" value="DUF748 DOMAIN-CONTAINING PROTEIN"/>
    <property type="match status" value="1"/>
</dbReference>
<dbReference type="RefSeq" id="WP_183412263.1">
    <property type="nucleotide sequence ID" value="NZ_JACHYB010000001.1"/>
</dbReference>
<organism evidence="1 2">
    <name type="scientific">Microbacter margulisiae</name>
    <dbReference type="NCBI Taxonomy" id="1350067"/>
    <lineage>
        <taxon>Bacteria</taxon>
        <taxon>Pseudomonadati</taxon>
        <taxon>Bacteroidota</taxon>
        <taxon>Bacteroidia</taxon>
        <taxon>Bacteroidales</taxon>
        <taxon>Porphyromonadaceae</taxon>
        <taxon>Microbacter</taxon>
    </lineage>
</organism>
<evidence type="ECO:0000313" key="2">
    <source>
        <dbReference type="Proteomes" id="UP000544222"/>
    </source>
</evidence>
<reference evidence="1 2" key="1">
    <citation type="submission" date="2020-08" db="EMBL/GenBank/DDBJ databases">
        <title>Genomic Encyclopedia of Type Strains, Phase IV (KMG-IV): sequencing the most valuable type-strain genomes for metagenomic binning, comparative biology and taxonomic classification.</title>
        <authorList>
            <person name="Goeker M."/>
        </authorList>
    </citation>
    <scope>NUCLEOTIDE SEQUENCE [LARGE SCALE GENOMIC DNA]</scope>
    <source>
        <strain evidence="1 2">DSM 27471</strain>
    </source>
</reference>
<dbReference type="GO" id="GO:0005886">
    <property type="term" value="C:plasma membrane"/>
    <property type="evidence" value="ECO:0007669"/>
    <property type="project" value="TreeGrafter"/>
</dbReference>
<keyword evidence="2" id="KW-1185">Reference proteome</keyword>
<dbReference type="EMBL" id="JACHYB010000001">
    <property type="protein sequence ID" value="MBB3186358.1"/>
    <property type="molecule type" value="Genomic_DNA"/>
</dbReference>
<dbReference type="Proteomes" id="UP000544222">
    <property type="component" value="Unassembled WGS sequence"/>
</dbReference>
<accession>A0A7W5DQB2</accession>
<comment type="caution">
    <text evidence="1">The sequence shown here is derived from an EMBL/GenBank/DDBJ whole genome shotgun (WGS) entry which is preliminary data.</text>
</comment>
<dbReference type="InterPro" id="IPR008023">
    <property type="entry name" value="DUF748"/>
</dbReference>
<name>A0A7W5DQB2_9PORP</name>
<sequence>MKHKVVKISAIVVSAIALCLIVLALSVSSIVKNYIEKHSKEMIGRQILMSKLHLNIFTGTLEMDSLRMYEANSTKVFASIDTFYMELTIHKLLGSTFELSQIKVIRPYVDIIQKKDSFNFNDLLYKYEHRDTTPSSFPKAIILKNIFIKGGKIVYTDLQLHNTIKMNDLGVAIPEMRFGEGDTHAGIHLKIGENATVDSHLALNMKTNQYILGLQISNLPLSIFYPYAKEELNIAQLEGFINTNLNITGDMDHMMNFVVTGTASGKSFNITNKAGEELASAATAEVKIDSLLWNSSAYLLDYVHASGVHLNFIMRKTTTNYTNLLTPAAEDTTSPSQPMTVKIKDLHITNSQLTYTDQTLSVPFTLPVQQIDFQVANYDMNGTNTYKMQARFPEGGLMHFSWKGNMNNLANQDIMLNMRNISLRLFSPYVVQYTAYPITTGNFNFVSKNVIRRNNLNSSNLLDAFNANVGKKQHGVKPEYHIPMKLALYILKDKDGKIEFNVPVQGNIHDPKFSYTKIILKTLVNLMVKVAISPVRFLAGSLGLNPDKMEAIVMQPLQTDFTAQQYQQLNDLANMLKQKPDMLLTLTQYVDLKDMLPAYALFKTKSAYLKSQQKDSTQQQIHYSDIELVNNNDAGFVAYVDTLVKAKSNLPVNASIQDKVNALYAPDSIQAGAQRFLQRRNLFILHYMTTSYQVPEKSLIVRTVGQDTLNTYSSKAKYAIKMTLPGADNSVDTTNVK</sequence>
<protein>
    <recommendedName>
        <fullName evidence="3">DUF748 domain-containing protein</fullName>
    </recommendedName>
</protein>